<comment type="caution">
    <text evidence="2">The sequence shown here is derived from an EMBL/GenBank/DDBJ whole genome shotgun (WGS) entry which is preliminary data.</text>
</comment>
<reference evidence="3" key="1">
    <citation type="submission" date="2015-07" db="EMBL/GenBank/DDBJ databases">
        <title>Near-Complete Genome Sequence of the Cellulolytic Bacterium Bacteroides (Pseudobacteroides) cellulosolvens ATCC 35603.</title>
        <authorList>
            <person name="Dassa B."/>
            <person name="Utturkar S.M."/>
            <person name="Klingeman D.M."/>
            <person name="Hurt R.A."/>
            <person name="Keller M."/>
            <person name="Xu J."/>
            <person name="Reddy Y.H.K."/>
            <person name="Borovok I."/>
            <person name="Grinberg I.R."/>
            <person name="Lamed R."/>
            <person name="Zhivin O."/>
            <person name="Bayer E.A."/>
            <person name="Brown S.D."/>
        </authorList>
    </citation>
    <scope>NUCLEOTIDE SEQUENCE [LARGE SCALE GENOMIC DNA]</scope>
    <source>
        <strain evidence="3">DSM 2933</strain>
    </source>
</reference>
<organism evidence="2 3">
    <name type="scientific">Pseudobacteroides cellulosolvens ATCC 35603 = DSM 2933</name>
    <dbReference type="NCBI Taxonomy" id="398512"/>
    <lineage>
        <taxon>Bacteria</taxon>
        <taxon>Bacillati</taxon>
        <taxon>Bacillota</taxon>
        <taxon>Clostridia</taxon>
        <taxon>Eubacteriales</taxon>
        <taxon>Oscillospiraceae</taxon>
        <taxon>Pseudobacteroides</taxon>
    </lineage>
</organism>
<keyword evidence="1" id="KW-1133">Transmembrane helix</keyword>
<evidence type="ECO:0000313" key="2">
    <source>
        <dbReference type="EMBL" id="KNY30113.1"/>
    </source>
</evidence>
<dbReference type="RefSeq" id="WP_050753880.1">
    <property type="nucleotide sequence ID" value="NZ_JQKC01000045.1"/>
</dbReference>
<feature type="transmembrane region" description="Helical" evidence="1">
    <location>
        <begin position="12"/>
        <end position="33"/>
    </location>
</feature>
<accession>A0A0L6JW93</accession>
<dbReference type="STRING" id="398512.Bccel_5390"/>
<dbReference type="AlphaFoldDB" id="A0A0L6JW93"/>
<keyword evidence="3" id="KW-1185">Reference proteome</keyword>
<dbReference type="OrthoDB" id="2988816at2"/>
<keyword evidence="1" id="KW-0812">Transmembrane</keyword>
<proteinExistence type="predicted"/>
<evidence type="ECO:0000256" key="1">
    <source>
        <dbReference type="SAM" id="Phobius"/>
    </source>
</evidence>
<sequence length="121" mass="13702">MKVPFIKAIISFQSALCISEVGVYISSILFGGLKFEGMEKNIYDEVPAIFINDAILGLTIVLSGYNGFGENERYILEISPKNLKLKNIFQGQIELEEYNISDYIRKLLAYNLSDNNKIKLL</sequence>
<keyword evidence="1" id="KW-0472">Membrane</keyword>
<dbReference type="Proteomes" id="UP000036923">
    <property type="component" value="Unassembled WGS sequence"/>
</dbReference>
<dbReference type="EMBL" id="LGTC01000001">
    <property type="protein sequence ID" value="KNY30113.1"/>
    <property type="molecule type" value="Genomic_DNA"/>
</dbReference>
<protein>
    <submittedName>
        <fullName evidence="2">Uncharacterized protein</fullName>
    </submittedName>
</protein>
<gene>
    <name evidence="2" type="ORF">Bccel_5390</name>
</gene>
<evidence type="ECO:0000313" key="3">
    <source>
        <dbReference type="Proteomes" id="UP000036923"/>
    </source>
</evidence>
<name>A0A0L6JW93_9FIRM</name>